<dbReference type="Pfam" id="PF12836">
    <property type="entry name" value="HHH_3"/>
    <property type="match status" value="1"/>
</dbReference>
<evidence type="ECO:0000259" key="2">
    <source>
        <dbReference type="SMART" id="SM00278"/>
    </source>
</evidence>
<accession>A0A2G9YB01</accession>
<dbReference type="GO" id="GO:0003677">
    <property type="term" value="F:DNA binding"/>
    <property type="evidence" value="ECO:0007669"/>
    <property type="project" value="InterPro"/>
</dbReference>
<dbReference type="PANTHER" id="PTHR21180">
    <property type="entry name" value="ENDONUCLEASE/EXONUCLEASE/PHOSPHATASE FAMILY DOMAIN-CONTAINING PROTEIN 1"/>
    <property type="match status" value="1"/>
</dbReference>
<comment type="caution">
    <text evidence="3">The sequence shown here is derived from an EMBL/GenBank/DDBJ whole genome shotgun (WGS) entry which is preliminary data.</text>
</comment>
<feature type="transmembrane region" description="Helical" evidence="1">
    <location>
        <begin position="12"/>
        <end position="31"/>
    </location>
</feature>
<sequence length="132" mass="15086">MVALTRTERTGLFFIAISLLVGEGVVLYQQANEVNYRYSTSDSHYLATVSQQRFFIERQRLKEQQVQARLDPNTASQEELEGLPGIGPALTQRIIVHRNKTPFCRIEDLLEVPGIGPKKLEAMKRYLKINPK</sequence>
<dbReference type="EMBL" id="PCRF01000119">
    <property type="protein sequence ID" value="PIP16390.1"/>
    <property type="molecule type" value="Genomic_DNA"/>
</dbReference>
<evidence type="ECO:0000313" key="3">
    <source>
        <dbReference type="EMBL" id="PIP16390.1"/>
    </source>
</evidence>
<dbReference type="Proteomes" id="UP000230392">
    <property type="component" value="Unassembled WGS sequence"/>
</dbReference>
<evidence type="ECO:0000313" key="4">
    <source>
        <dbReference type="Proteomes" id="UP000230392"/>
    </source>
</evidence>
<dbReference type="GO" id="GO:0015627">
    <property type="term" value="C:type II protein secretion system complex"/>
    <property type="evidence" value="ECO:0007669"/>
    <property type="project" value="TreeGrafter"/>
</dbReference>
<dbReference type="AlphaFoldDB" id="A0A2G9YB01"/>
<feature type="domain" description="Helix-hairpin-helix DNA-binding motif class 1" evidence="2">
    <location>
        <begin position="78"/>
        <end position="97"/>
    </location>
</feature>
<keyword evidence="1" id="KW-0472">Membrane</keyword>
<dbReference type="InterPro" id="IPR003583">
    <property type="entry name" value="Hlx-hairpin-Hlx_DNA-bd_motif"/>
</dbReference>
<dbReference type="GO" id="GO:0015628">
    <property type="term" value="P:protein secretion by the type II secretion system"/>
    <property type="evidence" value="ECO:0007669"/>
    <property type="project" value="TreeGrafter"/>
</dbReference>
<protein>
    <recommendedName>
        <fullName evidence="2">Helix-hairpin-helix DNA-binding motif class 1 domain-containing protein</fullName>
    </recommendedName>
</protein>
<evidence type="ECO:0000256" key="1">
    <source>
        <dbReference type="SAM" id="Phobius"/>
    </source>
</evidence>
<dbReference type="GO" id="GO:0006281">
    <property type="term" value="P:DNA repair"/>
    <property type="evidence" value="ECO:0007669"/>
    <property type="project" value="InterPro"/>
</dbReference>
<dbReference type="InterPro" id="IPR051675">
    <property type="entry name" value="Endo/Exo/Phosphatase_dom_1"/>
</dbReference>
<keyword evidence="1" id="KW-1133">Transmembrane helix</keyword>
<dbReference type="SUPFAM" id="SSF47781">
    <property type="entry name" value="RuvA domain 2-like"/>
    <property type="match status" value="1"/>
</dbReference>
<reference evidence="3 4" key="1">
    <citation type="submission" date="2017-09" db="EMBL/GenBank/DDBJ databases">
        <title>Depth-based differentiation of microbial function through sediment-hosted aquifers and enrichment of novel symbionts in the deep terrestrial subsurface.</title>
        <authorList>
            <person name="Probst A.J."/>
            <person name="Ladd B."/>
            <person name="Jarett J.K."/>
            <person name="Geller-Mcgrath D.E."/>
            <person name="Sieber C.M."/>
            <person name="Emerson J.B."/>
            <person name="Anantharaman K."/>
            <person name="Thomas B.C."/>
            <person name="Malmstrom R."/>
            <person name="Stieglmeier M."/>
            <person name="Klingl A."/>
            <person name="Woyke T."/>
            <person name="Ryan C.M."/>
            <person name="Banfield J.F."/>
        </authorList>
    </citation>
    <scope>NUCLEOTIDE SEQUENCE [LARGE SCALE GENOMIC DNA]</scope>
    <source>
        <strain evidence="3">CG23_combo_of_CG06-09_8_20_14_all_48_7</strain>
    </source>
</reference>
<feature type="domain" description="Helix-hairpin-helix DNA-binding motif class 1" evidence="2">
    <location>
        <begin position="107"/>
        <end position="126"/>
    </location>
</feature>
<organism evidence="3 4">
    <name type="scientific">bacterium (Candidatus Ratteibacteria) CG23_combo_of_CG06-09_8_20_14_all_48_7</name>
    <dbReference type="NCBI Taxonomy" id="2014292"/>
    <lineage>
        <taxon>Bacteria</taxon>
        <taxon>Candidatus Ratteibacteria</taxon>
    </lineage>
</organism>
<name>A0A2G9YB01_9BACT</name>
<dbReference type="SMART" id="SM00278">
    <property type="entry name" value="HhH1"/>
    <property type="match status" value="2"/>
</dbReference>
<dbReference type="InterPro" id="IPR010994">
    <property type="entry name" value="RuvA_2-like"/>
</dbReference>
<dbReference type="Gene3D" id="1.10.150.320">
    <property type="entry name" value="Photosystem II 12 kDa extrinsic protein"/>
    <property type="match status" value="1"/>
</dbReference>
<dbReference type="PANTHER" id="PTHR21180:SF32">
    <property type="entry name" value="ENDONUCLEASE_EXONUCLEASE_PHOSPHATASE FAMILY DOMAIN-CONTAINING PROTEIN 1"/>
    <property type="match status" value="1"/>
</dbReference>
<proteinExistence type="predicted"/>
<gene>
    <name evidence="3" type="ORF">COX46_02520</name>
</gene>
<keyword evidence="1" id="KW-0812">Transmembrane</keyword>